<protein>
    <recommendedName>
        <fullName evidence="17">Protein kinase domain-containing protein</fullName>
    </recommendedName>
</protein>
<evidence type="ECO:0000256" key="13">
    <source>
        <dbReference type="ARBA" id="ARBA00023180"/>
    </source>
</evidence>
<dbReference type="GO" id="GO:0004674">
    <property type="term" value="F:protein serine/threonine kinase activity"/>
    <property type="evidence" value="ECO:0007669"/>
    <property type="project" value="UniProtKB-KW"/>
</dbReference>
<dbReference type="PROSITE" id="PS00108">
    <property type="entry name" value="PROTEIN_KINASE_ST"/>
    <property type="match status" value="1"/>
</dbReference>
<dbReference type="InterPro" id="IPR017441">
    <property type="entry name" value="Protein_kinase_ATP_BS"/>
</dbReference>
<keyword evidence="2" id="KW-0723">Serine/threonine-protein kinase</keyword>
<evidence type="ECO:0000256" key="12">
    <source>
        <dbReference type="ARBA" id="ARBA00023157"/>
    </source>
</evidence>
<dbReference type="STRING" id="4536.A0A0E0GW86"/>
<dbReference type="InterPro" id="IPR008271">
    <property type="entry name" value="Ser/Thr_kinase_AS"/>
</dbReference>
<dbReference type="FunFam" id="1.10.510.10:FF:000084">
    <property type="entry name" value="Wall-associated receptor kinase 2"/>
    <property type="match status" value="1"/>
</dbReference>
<dbReference type="PANTHER" id="PTHR27005">
    <property type="entry name" value="WALL-ASSOCIATED RECEPTOR KINASE-LIKE 21"/>
    <property type="match status" value="1"/>
</dbReference>
<reference evidence="18" key="2">
    <citation type="submission" date="2018-04" db="EMBL/GenBank/DDBJ databases">
        <title>OnivRS2 (Oryza nivara Reference Sequence Version 2).</title>
        <authorList>
            <person name="Zhang J."/>
            <person name="Kudrna D."/>
            <person name="Lee S."/>
            <person name="Talag J."/>
            <person name="Rajasekar S."/>
            <person name="Welchert J."/>
            <person name="Hsing Y.-I."/>
            <person name="Wing R.A."/>
        </authorList>
    </citation>
    <scope>NUCLEOTIDE SEQUENCE [LARGE SCALE GENOMIC DNA]</scope>
    <source>
        <strain evidence="18">SL10</strain>
    </source>
</reference>
<proteinExistence type="predicted"/>
<reference evidence="18" key="1">
    <citation type="submission" date="2015-04" db="UniProtKB">
        <authorList>
            <consortium name="EnsemblPlants"/>
        </authorList>
    </citation>
    <scope>IDENTIFICATION</scope>
    <source>
        <strain evidence="18">SL10</strain>
    </source>
</reference>
<keyword evidence="3" id="KW-0245">EGF-like domain</keyword>
<dbReference type="Gene3D" id="3.30.200.20">
    <property type="entry name" value="Phosphorylase Kinase, domain 1"/>
    <property type="match status" value="1"/>
</dbReference>
<keyword evidence="11 16" id="KW-0472">Membrane</keyword>
<accession>A0A0E0GW86</accession>
<keyword evidence="9 14" id="KW-0067">ATP-binding</keyword>
<feature type="binding site" evidence="14">
    <location>
        <position position="723"/>
    </location>
    <ligand>
        <name>ATP</name>
        <dbReference type="ChEBI" id="CHEBI:30616"/>
    </ligand>
</feature>
<evidence type="ECO:0000256" key="1">
    <source>
        <dbReference type="ARBA" id="ARBA00004479"/>
    </source>
</evidence>
<dbReference type="Proteomes" id="UP000006591">
    <property type="component" value="Chromosome 3"/>
</dbReference>
<feature type="transmembrane region" description="Helical" evidence="16">
    <location>
        <begin position="617"/>
        <end position="642"/>
    </location>
</feature>
<organism evidence="18">
    <name type="scientific">Oryza nivara</name>
    <name type="common">Indian wild rice</name>
    <name type="synonym">Oryza sativa f. spontanea</name>
    <dbReference type="NCBI Taxonomy" id="4536"/>
    <lineage>
        <taxon>Eukaryota</taxon>
        <taxon>Viridiplantae</taxon>
        <taxon>Streptophyta</taxon>
        <taxon>Embryophyta</taxon>
        <taxon>Tracheophyta</taxon>
        <taxon>Spermatophyta</taxon>
        <taxon>Magnoliopsida</taxon>
        <taxon>Liliopsida</taxon>
        <taxon>Poales</taxon>
        <taxon>Poaceae</taxon>
        <taxon>BOP clade</taxon>
        <taxon>Oryzoideae</taxon>
        <taxon>Oryzeae</taxon>
        <taxon>Oryzinae</taxon>
        <taxon>Oryza</taxon>
    </lineage>
</organism>
<keyword evidence="4" id="KW-0808">Transferase</keyword>
<dbReference type="EnsemblPlants" id="ONIVA03G42330.2">
    <property type="protein sequence ID" value="ONIVA03G42330.2"/>
    <property type="gene ID" value="ONIVA03G42330"/>
</dbReference>
<dbReference type="SUPFAM" id="SSF56112">
    <property type="entry name" value="Protein kinase-like (PK-like)"/>
    <property type="match status" value="1"/>
</dbReference>
<evidence type="ECO:0000256" key="15">
    <source>
        <dbReference type="SAM" id="MobiDB-lite"/>
    </source>
</evidence>
<dbReference type="Gene3D" id="2.10.25.10">
    <property type="entry name" value="Laminin"/>
    <property type="match status" value="1"/>
</dbReference>
<evidence type="ECO:0000256" key="9">
    <source>
        <dbReference type="ARBA" id="ARBA00022840"/>
    </source>
</evidence>
<keyword evidence="5 16" id="KW-0812">Transmembrane</keyword>
<evidence type="ECO:0000256" key="3">
    <source>
        <dbReference type="ARBA" id="ARBA00022536"/>
    </source>
</evidence>
<dbReference type="SMART" id="SM00179">
    <property type="entry name" value="EGF_CA"/>
    <property type="match status" value="1"/>
</dbReference>
<dbReference type="FunFam" id="3.30.200.20:FF:000043">
    <property type="entry name" value="Wall-associated receptor kinase 2"/>
    <property type="match status" value="1"/>
</dbReference>
<dbReference type="OMA" id="NPNCAKA"/>
<keyword evidence="7 14" id="KW-0547">Nucleotide-binding</keyword>
<dbReference type="PANTHER" id="PTHR27005:SF204">
    <property type="entry name" value="CALCIUM BINDING EGF DOMAIN CONTAINING PROTEIN, EXPRESSED"/>
    <property type="match status" value="1"/>
</dbReference>
<dbReference type="GO" id="GO:0005524">
    <property type="term" value="F:ATP binding"/>
    <property type="evidence" value="ECO:0007669"/>
    <property type="project" value="UniProtKB-UniRule"/>
</dbReference>
<evidence type="ECO:0000256" key="8">
    <source>
        <dbReference type="ARBA" id="ARBA00022777"/>
    </source>
</evidence>
<keyword evidence="10 16" id="KW-1133">Transmembrane helix</keyword>
<dbReference type="InterPro" id="IPR000719">
    <property type="entry name" value="Prot_kinase_dom"/>
</dbReference>
<feature type="domain" description="Protein kinase" evidence="17">
    <location>
        <begin position="695"/>
        <end position="969"/>
    </location>
</feature>
<dbReference type="eggNOG" id="ENOG502SJK0">
    <property type="taxonomic scope" value="Eukaryota"/>
</dbReference>
<dbReference type="PROSITE" id="PS01187">
    <property type="entry name" value="EGF_CA"/>
    <property type="match status" value="1"/>
</dbReference>
<dbReference type="AlphaFoldDB" id="A0A0E0GW86"/>
<evidence type="ECO:0000313" key="18">
    <source>
        <dbReference type="EnsemblPlants" id="ONIVA03G42330.2"/>
    </source>
</evidence>
<dbReference type="Gene3D" id="1.10.510.10">
    <property type="entry name" value="Transferase(Phosphotransferase) domain 1"/>
    <property type="match status" value="1"/>
</dbReference>
<dbReference type="SUPFAM" id="SSF57184">
    <property type="entry name" value="Growth factor receptor domain"/>
    <property type="match status" value="1"/>
</dbReference>
<sequence length="1028" mass="113969">MSPPYIGPCRPTWSVSALFRRYGFMMGQFRNVSWAGPTHTRFTESLVRLWRCESRSSPSWGSRDRGGGGRRGGAGAEASATARRGMARDDGELLPVAVGALPWQQQQQQQQPTLVLLWIIASTVMLVASGAPPPTAASLAPCPKTCGEVNIWYPYGIGPGCFRQGFELTCDTTSKPLKLFLRNTKTQVISLYPSGTVLASIMYTIPMIHGVDTYNLSWDSPGRNLNVETYNYLAFLGCGIGVYLFHPDTGNLVGHCTIKCASMEEMHMATEGGICNGMGCCTVTFPVLFRGFRVTIVKSNETIPQPFDNITIKAFLTFRPYIFSIADLLSNKINASTVGASMAYLSTVIADEPNCPTARLDNKTQFACGSNNCIDVANGGYSCACPGNSDDGNPYLLDDCKQEFNPTPKKNCSRSCGSTNIPFPFGLEPGCFAKRRFQLSCASNRTLIGRPPAKYEVTNISLDEGLLYVNKLSEFEDANTKYLSVYYGGSGYFGQQLIYGLEKSDLSEEYGVWKWSVTNLTCEDAKSKSAYACVSTNSECLDVTHGKLYIGYRCKCSLGFEGNPYVQNGCTDIDECSIPNYCNGTCYNFKGSYICCPHGMSYDRVRRQCTSNKRQNIVLGLAIGISSGFGVLALTLIAAILFKRWKRSTRKKIRRAYFRKNKGLLLEQLISSSNNVTPNTRIFSLEDLEKATNNFDSTRILGYGGHGTVYKGILSDQRVVAIKRSKIVEKSEIDQFVNEVAILSQIIHRNVVKLFGCCLESEVPLLVYEFISNGTLHGLLHGDLSTNCLLTWDDRMRIALEAAGALAYLHSSAAMPIFHRDVKSTNILLDGTFTAKVSDFGASRSISIDQTRVVTIVQGTFGYLDPEYFYTSQLTEKSDVYSFGVILVELLTRKKPIFLNCLGEQKNLCHCFLQSLRDKTTMDILDSQVVEEASQTEIDGIASVAEMCLKTKGAKRPKMKEVELRLQLLRAARSRAYKEQECTPKYKCTSLNSNKNVEMGLVANPEYQVVSRCYTMEREMMYSSQFPR</sequence>
<dbReference type="InterPro" id="IPR001881">
    <property type="entry name" value="EGF-like_Ca-bd_dom"/>
</dbReference>
<evidence type="ECO:0000256" key="5">
    <source>
        <dbReference type="ARBA" id="ARBA00022692"/>
    </source>
</evidence>
<dbReference type="InterPro" id="IPR018097">
    <property type="entry name" value="EGF_Ca-bd_CS"/>
</dbReference>
<dbReference type="Pfam" id="PF13947">
    <property type="entry name" value="GUB_WAK_bind"/>
    <property type="match status" value="2"/>
</dbReference>
<keyword evidence="13" id="KW-0325">Glycoprotein</keyword>
<dbReference type="Gramene" id="ONIVA03G42330.2">
    <property type="protein sequence ID" value="ONIVA03G42330.2"/>
    <property type="gene ID" value="ONIVA03G42330"/>
</dbReference>
<dbReference type="InterPro" id="IPR000742">
    <property type="entry name" value="EGF"/>
</dbReference>
<evidence type="ECO:0000256" key="2">
    <source>
        <dbReference type="ARBA" id="ARBA00022527"/>
    </source>
</evidence>
<evidence type="ECO:0000256" key="16">
    <source>
        <dbReference type="SAM" id="Phobius"/>
    </source>
</evidence>
<dbReference type="GO" id="GO:0005509">
    <property type="term" value="F:calcium ion binding"/>
    <property type="evidence" value="ECO:0007669"/>
    <property type="project" value="InterPro"/>
</dbReference>
<dbReference type="GO" id="GO:0007166">
    <property type="term" value="P:cell surface receptor signaling pathway"/>
    <property type="evidence" value="ECO:0007669"/>
    <property type="project" value="InterPro"/>
</dbReference>
<dbReference type="FunFam" id="2.10.25.10:FF:000583">
    <property type="entry name" value="Os02g0633066 protein"/>
    <property type="match status" value="1"/>
</dbReference>
<dbReference type="InterPro" id="IPR045274">
    <property type="entry name" value="WAK-like"/>
</dbReference>
<evidence type="ECO:0000256" key="7">
    <source>
        <dbReference type="ARBA" id="ARBA00022741"/>
    </source>
</evidence>
<dbReference type="GO" id="GO:0030247">
    <property type="term" value="F:polysaccharide binding"/>
    <property type="evidence" value="ECO:0007669"/>
    <property type="project" value="InterPro"/>
</dbReference>
<dbReference type="SMART" id="SM00220">
    <property type="entry name" value="S_TKc"/>
    <property type="match status" value="1"/>
</dbReference>
<evidence type="ECO:0000313" key="19">
    <source>
        <dbReference type="Proteomes" id="UP000006591"/>
    </source>
</evidence>
<dbReference type="Pfam" id="PF07714">
    <property type="entry name" value="PK_Tyr_Ser-Thr"/>
    <property type="match status" value="1"/>
</dbReference>
<dbReference type="InterPro" id="IPR011009">
    <property type="entry name" value="Kinase-like_dom_sf"/>
</dbReference>
<keyword evidence="19" id="KW-1185">Reference proteome</keyword>
<comment type="subcellular location">
    <subcellularLocation>
        <location evidence="1">Membrane</location>
        <topology evidence="1">Single-pass type I membrane protein</topology>
    </subcellularLocation>
</comment>
<keyword evidence="6" id="KW-0732">Signal</keyword>
<keyword evidence="12" id="KW-1015">Disulfide bond</keyword>
<dbReference type="CDD" id="cd14066">
    <property type="entry name" value="STKc_IRAK"/>
    <property type="match status" value="1"/>
</dbReference>
<evidence type="ECO:0000256" key="4">
    <source>
        <dbReference type="ARBA" id="ARBA00022679"/>
    </source>
</evidence>
<dbReference type="PROSITE" id="PS00107">
    <property type="entry name" value="PROTEIN_KINASE_ATP"/>
    <property type="match status" value="1"/>
</dbReference>
<dbReference type="InterPro" id="IPR025287">
    <property type="entry name" value="WAK_GUB"/>
</dbReference>
<evidence type="ECO:0000256" key="11">
    <source>
        <dbReference type="ARBA" id="ARBA00023136"/>
    </source>
</evidence>
<evidence type="ECO:0000256" key="10">
    <source>
        <dbReference type="ARBA" id="ARBA00022989"/>
    </source>
</evidence>
<feature type="region of interest" description="Disordered" evidence="15">
    <location>
        <begin position="55"/>
        <end position="85"/>
    </location>
</feature>
<dbReference type="InterPro" id="IPR009030">
    <property type="entry name" value="Growth_fac_rcpt_cys_sf"/>
</dbReference>
<dbReference type="GO" id="GO:0005886">
    <property type="term" value="C:plasma membrane"/>
    <property type="evidence" value="ECO:0007669"/>
    <property type="project" value="TreeGrafter"/>
</dbReference>
<dbReference type="PROSITE" id="PS50011">
    <property type="entry name" value="PROTEIN_KINASE_DOM"/>
    <property type="match status" value="1"/>
</dbReference>
<keyword evidence="8" id="KW-0418">Kinase</keyword>
<dbReference type="SMART" id="SM00181">
    <property type="entry name" value="EGF"/>
    <property type="match status" value="3"/>
</dbReference>
<dbReference type="CDD" id="cd00054">
    <property type="entry name" value="EGF_CA"/>
    <property type="match status" value="1"/>
</dbReference>
<evidence type="ECO:0000256" key="6">
    <source>
        <dbReference type="ARBA" id="ARBA00022729"/>
    </source>
</evidence>
<evidence type="ECO:0000259" key="17">
    <source>
        <dbReference type="PROSITE" id="PS50011"/>
    </source>
</evidence>
<evidence type="ECO:0000256" key="14">
    <source>
        <dbReference type="PROSITE-ProRule" id="PRU10141"/>
    </source>
</evidence>
<name>A0A0E0GW86_ORYNI</name>
<dbReference type="InterPro" id="IPR001245">
    <property type="entry name" value="Ser-Thr/Tyr_kinase_cat_dom"/>
</dbReference>